<dbReference type="GO" id="GO:1904158">
    <property type="term" value="P:axonemal central apparatus assembly"/>
    <property type="evidence" value="ECO:0007669"/>
    <property type="project" value="TreeGrafter"/>
</dbReference>
<feature type="compositionally biased region" description="Basic and acidic residues" evidence="6">
    <location>
        <begin position="1498"/>
        <end position="1511"/>
    </location>
</feature>
<keyword evidence="5" id="KW-0966">Cell projection</keyword>
<feature type="compositionally biased region" description="Low complexity" evidence="6">
    <location>
        <begin position="2703"/>
        <end position="2713"/>
    </location>
</feature>
<feature type="region of interest" description="Disordered" evidence="6">
    <location>
        <begin position="2161"/>
        <end position="2291"/>
    </location>
</feature>
<keyword evidence="10" id="KW-1185">Reference proteome</keyword>
<keyword evidence="4" id="KW-0969">Cilium</keyword>
<evidence type="ECO:0000256" key="4">
    <source>
        <dbReference type="ARBA" id="ARBA00023069"/>
    </source>
</evidence>
<feature type="compositionally biased region" description="Polar residues" evidence="6">
    <location>
        <begin position="3361"/>
        <end position="3387"/>
    </location>
</feature>
<feature type="region of interest" description="Disordered" evidence="6">
    <location>
        <begin position="3348"/>
        <end position="3396"/>
    </location>
</feature>
<feature type="domain" description="Hydin adenylate kinase-like" evidence="7">
    <location>
        <begin position="1601"/>
        <end position="1788"/>
    </location>
</feature>
<evidence type="ECO:0000256" key="6">
    <source>
        <dbReference type="SAM" id="MobiDB-lite"/>
    </source>
</evidence>
<dbReference type="Proteomes" id="UP001249851">
    <property type="component" value="Unassembled WGS sequence"/>
</dbReference>
<dbReference type="Gene3D" id="3.40.50.300">
    <property type="entry name" value="P-loop containing nucleotide triphosphate hydrolases"/>
    <property type="match status" value="1"/>
</dbReference>
<proteinExistence type="predicted"/>
<dbReference type="InterPro" id="IPR033305">
    <property type="entry name" value="Hydin-like"/>
</dbReference>
<dbReference type="Gene3D" id="2.60.40.10">
    <property type="entry name" value="Immunoglobulins"/>
    <property type="match status" value="19"/>
</dbReference>
<dbReference type="InterPro" id="IPR013783">
    <property type="entry name" value="Ig-like_fold"/>
</dbReference>
<feature type="compositionally biased region" description="Basic and acidic residues" evidence="6">
    <location>
        <begin position="2213"/>
        <end position="2259"/>
    </location>
</feature>
<evidence type="ECO:0000256" key="5">
    <source>
        <dbReference type="ARBA" id="ARBA00023273"/>
    </source>
</evidence>
<comment type="subcellular location">
    <subcellularLocation>
        <location evidence="1">Cell projection</location>
        <location evidence="1">Cilium</location>
    </subcellularLocation>
    <subcellularLocation>
        <location evidence="2">Cytoplasm</location>
    </subcellularLocation>
</comment>
<feature type="region of interest" description="Disordered" evidence="6">
    <location>
        <begin position="1833"/>
        <end position="2006"/>
    </location>
</feature>
<name>A0AAD9QFY6_ACRCE</name>
<evidence type="ECO:0000256" key="2">
    <source>
        <dbReference type="ARBA" id="ARBA00004496"/>
    </source>
</evidence>
<feature type="region of interest" description="Disordered" evidence="6">
    <location>
        <begin position="2689"/>
        <end position="2733"/>
    </location>
</feature>
<dbReference type="NCBIfam" id="NF012200">
    <property type="entry name" value="choice_anch_D"/>
    <property type="match status" value="1"/>
</dbReference>
<accession>A0AAD9QFY6</accession>
<evidence type="ECO:0000256" key="3">
    <source>
        <dbReference type="ARBA" id="ARBA00022490"/>
    </source>
</evidence>
<reference evidence="9" key="2">
    <citation type="journal article" date="2023" name="Science">
        <title>Genomic signatures of disease resistance in endangered staghorn corals.</title>
        <authorList>
            <person name="Vollmer S.V."/>
            <person name="Selwyn J.D."/>
            <person name="Despard B.A."/>
            <person name="Roesel C.L."/>
        </authorList>
    </citation>
    <scope>NUCLEOTIDE SEQUENCE</scope>
    <source>
        <strain evidence="9">K2</strain>
    </source>
</reference>
<evidence type="ECO:0000313" key="10">
    <source>
        <dbReference type="Proteomes" id="UP001249851"/>
    </source>
</evidence>
<feature type="compositionally biased region" description="Acidic residues" evidence="6">
    <location>
        <begin position="861"/>
        <end position="876"/>
    </location>
</feature>
<keyword evidence="3" id="KW-0963">Cytoplasm</keyword>
<evidence type="ECO:0000259" key="8">
    <source>
        <dbReference type="Pfam" id="PF22544"/>
    </source>
</evidence>
<gene>
    <name evidence="9" type="ORF">P5673_016363</name>
</gene>
<feature type="compositionally biased region" description="Basic and acidic residues" evidence="6">
    <location>
        <begin position="1930"/>
        <end position="1944"/>
    </location>
</feature>
<dbReference type="InterPro" id="IPR027417">
    <property type="entry name" value="P-loop_NTPase"/>
</dbReference>
<dbReference type="InterPro" id="IPR033768">
    <property type="entry name" value="Hydin_ADK"/>
</dbReference>
<feature type="domain" description="HYDIN/VesB/CFA65-like Ig-like" evidence="8">
    <location>
        <begin position="3926"/>
        <end position="4013"/>
    </location>
</feature>
<feature type="compositionally biased region" description="Basic and acidic residues" evidence="6">
    <location>
        <begin position="1974"/>
        <end position="1987"/>
    </location>
</feature>
<evidence type="ECO:0000313" key="9">
    <source>
        <dbReference type="EMBL" id="KAK2560622.1"/>
    </source>
</evidence>
<feature type="compositionally biased region" description="Low complexity" evidence="6">
    <location>
        <begin position="889"/>
        <end position="903"/>
    </location>
</feature>
<dbReference type="EMBL" id="JARQWQ010000035">
    <property type="protein sequence ID" value="KAK2560622.1"/>
    <property type="molecule type" value="Genomic_DNA"/>
</dbReference>
<feature type="region of interest" description="Disordered" evidence="6">
    <location>
        <begin position="1332"/>
        <end position="1352"/>
    </location>
</feature>
<sequence>MGQQSFLASILPISDSQQNYILDKITINSQHINQIFLPSLFSLKEGEIWPNSQAEINITFKPQDAQSYARTAYCDVTGRESRLPLRIRGDGAGPKMHFSLDALDIGNVFVNSQHSYEVILCNKGDIDAVYNLVPSSTQFGSQFTFSPAEGIVMPGGYQAIQISFCSPFLGDFDEVFYFAVEGSPDDLKVKILGSVIGPTFHFSVPKLKFGVVSYGFVNTCYCTLVNTSLIPMTFNLRIPADGWANDEPRSHDSLIDSNISDVGSSGVPFPREFDLLPSSGTIAPQGELDIKVDFVSTTVKKYEVALVVDVDGVGDEILSLPIVAKCVVPPITISTPLLDYGRCFLHHPYELPVLMSNDSDLPAKYELLSQVVEDVTPILYSSPEPKGIIEPHSVKEVSLHITAECLDEVTTVAYFMIFGSSDAPLPVQVQCIGEGPVIHVTPNFVDYRTIPVLTNVTKTVQLSNESLIPAQFSCNMVRPNSLFAVEPAQGVIPPEDAIQLKVTAIVDDTVKFQDKLSINITDSQVQAVSLVAYGSGTTIVSEPPLAPAVKLGPQFSCQPVRKWFKLTNSGRRPQQIYWTTEGFLPHRTRKKIEYNPDDMRYQGVPPPADPPKPVFQLTPDRMVLHPGESQKVKLEGYSEKSQSVKERMFCHAIIGTSTGKERIMKVDVSADFISPLLLFSEREVNFCVMKYPESTLQVQTKQVMMTNVSSLPLSVVLQVTYPFQLLVEDPRWAPVNIKSSKSEVSLSMGDSIPVLIQFDPSYKDDFVTRTAESQLEVAFKEHPEKDFIQLKGEVFFPNLTFELEKVDFGCLLNDTEVMQAVMVTNHSPMDVKYQWSFVDSNIQFENKEEDEGIGVDVYDESQLDEGDERPNDDENMVIEVPDGHSPGIPRQRSARSSQTSTPSIAVQQKENGRSPSEGTEMEVNIGIEEVFDILPLYSTLHPHETQKIQFTFYGHANISSKAVARCSVHGGPDYDIELLGQASLVQYFFDRENVDYGKRLFDQVAVEEIVLHNTGKVGLDFIVLNVDSGERPLPETPHVSPMQGHIKALSQQTLTVKYLAGVPEKFKKTFQVRVAHFEPDKITITGEGVFPRVIFDLSLDKQDPRYETLTQQAIENLGRERSAQSERSVDYAPFSALADPFSDVGIRMEVERLLVKQFALDEWESTRINTVLQTSSSHRTATKKQRRKAQMISYLVDFGFVVYDSIRSYVIRVTNNGHFPVSVAPDKSVLSGSGFAIEPDRIRNLPGEPNHESVEFMVTFDPKAAGLPMGVVDVRVPFLVLSGPTFGMRIKAVVTMPDMILSTPSLDFGTVECGNCKVMTLQLHNNQQVRCDWSSEPPEEKKKKKLRSEKAKPKHFEVMPPIGTLTPGQRINVQVKFMPTEEISYSQRLVIRIAQSSSRHVISVRGQGNEPKLEFSSTLIEFGPILPHSTGDEKEVLVRNPSSFPVEIYSLEFDKQYLEEEKMLRIMKGYDECNTILLPPREPGKRLPQEVMDAFNEQQRKKEAEEKEKAEAAAAAAQLEKTEEDESGETGAPLVISTEPLAAGEEDTKAGSDLGEGAKDETSSLGVGDLEITPVSAAIARYLGIDLTAEGRAARNRRGIALVVYGAPLSGKTATAMSLAKMYGATLLTVDGVVTEAISSGNTSAELCASAARAAKEAEHAADIQVTQPSGGLSVEAVSALGGGSGPSASTAGSVTGAQSFLGKDRKTSTIGGPRGPVLGKNIPQLQQSPPGTPPQGAPLGRKLSVSASVAGEDGLYSCVLPEDLLVEILAERMQLSDCQRGIVFDGLESLFSPSIMATANAILRAFNNRKYIFFVTLMLDQAKLKAVEEKKKEEQAKFKKQKEEEEKRRLEEMSEDEYDALTEEEKAEVDKKHLEQKKERRKRELERQEKEKREREERKLEEEKKLEEERVPKSKRRGTQQASGTGTKKGHDQKEKKPEKSSDKLSAPSRTTGLASQALPVDIRTGAPSVISERSDSTDVTDEKKRLSITKQQKHRLSSAMMHPPMMILQVEEHRPPTEEEEREKELTKKFSVFETSLRDIDNLLQNWDRTTGNVARADTPKSEVFDETILVPGLTKKGRDKKDKEKEQREKEKEKEKAKEISESPMSALSGENEDEEDGSKKDGLGVPHLFVDTGNPSESQAEETLAKGILPSVEEVLDGLGLGPHGPPIPPPATFAVVPYPVRRRPPPGMEPPSHYVFIASAPDDPNAPQEEKIKEPEPEVEKPSEKPQEHSRKSRKDKDKDDREGGTKSRRDRGGSARKGKAGHGAPSPPPSVTPAEEEKTEGSLAPSTPVLINHRWVIPANDTVALRVRFRSEELGQFDQTLNFEIMGTRRRYQLFCRGVCAFPTISREPRVVFPHRRKLRKPEEIVHKKYVLSSETFEFGPLLCGKTRDRYKEGKYPENTENLVISNTSPLDADISFCFQNDSTAATFILDPPNMKLKPGESQHLTLWAYPKTPGDFEDSVVCCIRENPEPVVFKISTHGVRPELELDKKQLQFDRVLLHRKETRVIFLRNSTLLPVAWRVNGMDNLGDDFSLTTEHGVIDAKSEFALQMHFRAIRPTNIRKIVRLEVSDVEQIMGLVQVENIQVHAESYDVALDMSFPKVKLQPKKMERDKSSFALVCRIEVFISARSVYSKYTVSPVSDINFGAILVNTKKTRIFAVENQGEFDFRYSVLKMINTVSQGRQRLGLPAKRTKSRDGSSSGRSQQPDKPAKPKRAESVRGAELTTGPPNIRLQLGMFTVYPAVGTVPAGGSVQVTVDMVGENPGFSEESSYKYFHQGALSFSQNIAIDISDRLPTEHPQGIPYKLIGEACIPGITTITADTVGSIFEEHLIVKQLNLFQYLTHDMASGSGVYGEDENKFVFYNTIVGRKAKARFRIGNPNKVPCDLALSVKPQSMKPSSRWHDVYEIDPQRASIPAHSFVYATVIFTPPSMQMYSATLEAAVDGMPSAMSKYRNLTFDIQGEGNLPRITIVRPTARNKKGAPVLLFRRLLLGRSQALQLSLKNEGTLMSRVNIDLNDPGGVYSISCVEGTRALMPLDETEDEDDPKTRVHALTVVVPMGKTAELSVEFNPSLVGRMAGEVRLTVLDNPYEESTIKLIGEGYQDEVTIDNIRSLTQTENQAPDLEIDDNTPASRENHVIFGDCAVGVSKRLSFTLTNHSLSDPVRFTWSPPREIMFSPCTGHLQPNCAKDVTVTFCSSEPKTYSAINIPCKVTKIKLGETEDKAVDWDDRMRTVKWVDVAPEEEPFSTARKAPRPAKKKITEVEAEPPFTALENSTKDVELLLSAVCDYAKYRCKVESVHFKDTLMFQSRVYSFAVSNKGEVQLDYQWNFEPVEKPKSVNLAEPLESGPELPASFGGQSVDQRTGIPSTSVGDSSTPQQTRGTPMIPRPISSMGRRPSSILTLAYEAGSVVSEGGSDMFPFVIEPDFGSIPAGKKASFVVKFSPLDVSEYEAVLSFRRFNVLNPSNTNYSFTWTNEDSIDGAPESANFRCFTPEGTVLSGKKYEMVFEYVPDSLDLVESFWRFFVPEHNISIPLPIEISFTATEQKEVNFNVICHVKKKISPLTLNVKAEGYAMNAQLICEDSQGNKVELTSNGTNRINLAMVEVNEKATRQLFVINSGKFNFDYSWEVHNRTKLRGLRCPNGEKLVSVTPDTGTVPSSTRKRCQLAFCPPARLNLTGCDLLLKITNGPTFTINLTGTGVQPGLHFSFERHEFGPCFLYRAGMPLKKTTLIIRNEDDKEISIESRFDNCAHLEVNCQPGVLVPNQSIEVEISFYPREAKKYHEIIPFEINGLSTMNVEIFGEGTEMKVEVANQVDRKVNFGALRVGQTSQRNLTLVNRSPAPITFTLAITPSVVALQQANILNIHPSTEITLRPNGGSCGVELSFKPKSRIPHFAEEVMLECAGMSQPTFVVTGSCQGIEISLDGDSVPFGAVVIGSRSSRKLIMHNTGDIGAAFSWNIDRFHPDFSITPVKGYISPTMEVSFEIVFHPTAINHDIRYENLRCAIEGGKPLKLVLTGSCIPQTPLKEVLHFATHVRTRDTRNLVIHNRTNQMWVLRPVIDGEYWSGPDAITVEPQQSKNYELTYRPLTMTQEGKKHTVSDRKC</sequence>
<feature type="region of interest" description="Disordered" evidence="6">
    <location>
        <begin position="1721"/>
        <end position="1740"/>
    </location>
</feature>
<feature type="domain" description="HYDIN/VesB/CFA65-like Ig-like" evidence="8">
    <location>
        <begin position="94"/>
        <end position="193"/>
    </location>
</feature>
<feature type="compositionally biased region" description="Basic and acidic residues" evidence="6">
    <location>
        <begin position="1833"/>
        <end position="1853"/>
    </location>
</feature>
<feature type="compositionally biased region" description="Acidic residues" evidence="6">
    <location>
        <begin position="1854"/>
        <end position="1868"/>
    </location>
</feature>
<organism evidence="9 10">
    <name type="scientific">Acropora cervicornis</name>
    <name type="common">Staghorn coral</name>
    <dbReference type="NCBI Taxonomy" id="6130"/>
    <lineage>
        <taxon>Eukaryota</taxon>
        <taxon>Metazoa</taxon>
        <taxon>Cnidaria</taxon>
        <taxon>Anthozoa</taxon>
        <taxon>Hexacorallia</taxon>
        <taxon>Scleractinia</taxon>
        <taxon>Astrocoeniina</taxon>
        <taxon>Acroporidae</taxon>
        <taxon>Acropora</taxon>
    </lineage>
</organism>
<feature type="compositionally biased region" description="Basic and acidic residues" evidence="6">
    <location>
        <begin position="2714"/>
        <end position="2725"/>
    </location>
</feature>
<feature type="domain" description="HYDIN/VesB/CFA65-like Ig-like" evidence="8">
    <location>
        <begin position="436"/>
        <end position="532"/>
    </location>
</feature>
<feature type="region of interest" description="Disordered" evidence="6">
    <location>
        <begin position="1496"/>
        <end position="1564"/>
    </location>
</feature>
<protein>
    <submittedName>
        <fullName evidence="9">Hydrocephalus-inducing protein</fullName>
    </submittedName>
</protein>
<feature type="compositionally biased region" description="Basic and acidic residues" evidence="6">
    <location>
        <begin position="2082"/>
        <end position="2104"/>
    </location>
</feature>
<dbReference type="Pfam" id="PF22544">
    <property type="entry name" value="HYDIN_VesB_CFA65-like_Ig"/>
    <property type="match status" value="4"/>
</dbReference>
<feature type="domain" description="HYDIN/VesB/CFA65-like Ig-like" evidence="8">
    <location>
        <begin position="3707"/>
        <end position="3801"/>
    </location>
</feature>
<evidence type="ECO:0000256" key="1">
    <source>
        <dbReference type="ARBA" id="ARBA00004138"/>
    </source>
</evidence>
<evidence type="ECO:0000259" key="7">
    <source>
        <dbReference type="Pfam" id="PF17213"/>
    </source>
</evidence>
<dbReference type="PANTHER" id="PTHR23053:SF0">
    <property type="entry name" value="HYDROCEPHALUS-INDUCING PROTEIN HOMOLOG"/>
    <property type="match status" value="1"/>
</dbReference>
<dbReference type="Pfam" id="PF17213">
    <property type="entry name" value="Hydin_ADK"/>
    <property type="match status" value="1"/>
</dbReference>
<feature type="compositionally biased region" description="Polar residues" evidence="6">
    <location>
        <begin position="904"/>
        <end position="917"/>
    </location>
</feature>
<dbReference type="SUPFAM" id="SSF52540">
    <property type="entry name" value="P-loop containing nucleoside triphosphate hydrolases"/>
    <property type="match status" value="1"/>
</dbReference>
<dbReference type="PANTHER" id="PTHR23053">
    <property type="entry name" value="DLEC1 DELETED IN LUNG AND ESOPHAGEAL CANCER 1"/>
    <property type="match status" value="1"/>
</dbReference>
<feature type="region of interest" description="Disordered" evidence="6">
    <location>
        <begin position="861"/>
        <end position="919"/>
    </location>
</feature>
<feature type="compositionally biased region" description="Basic and acidic residues" evidence="6">
    <location>
        <begin position="1869"/>
        <end position="1913"/>
    </location>
</feature>
<dbReference type="GO" id="GO:0005930">
    <property type="term" value="C:axoneme"/>
    <property type="evidence" value="ECO:0007669"/>
    <property type="project" value="TreeGrafter"/>
</dbReference>
<comment type="caution">
    <text evidence="9">The sequence shown here is derived from an EMBL/GenBank/DDBJ whole genome shotgun (WGS) entry which is preliminary data.</text>
</comment>
<dbReference type="InterPro" id="IPR053879">
    <property type="entry name" value="HYDIN_VesB_CFA65-like_Ig"/>
</dbReference>
<reference evidence="9" key="1">
    <citation type="journal article" date="2023" name="G3 (Bethesda)">
        <title>Whole genome assembly and annotation of the endangered Caribbean coral Acropora cervicornis.</title>
        <authorList>
            <person name="Selwyn J.D."/>
            <person name="Vollmer S.V."/>
        </authorList>
    </citation>
    <scope>NUCLEOTIDE SEQUENCE</scope>
    <source>
        <strain evidence="9">K2</strain>
    </source>
</reference>
<feature type="region of interest" description="Disordered" evidence="6">
    <location>
        <begin position="2060"/>
        <end position="2148"/>
    </location>
</feature>
<dbReference type="GO" id="GO:0003341">
    <property type="term" value="P:cilium movement"/>
    <property type="evidence" value="ECO:0007669"/>
    <property type="project" value="TreeGrafter"/>
</dbReference>
<feature type="compositionally biased region" description="Basic and acidic residues" evidence="6">
    <location>
        <begin position="1546"/>
        <end position="1562"/>
    </location>
</feature>